<organism evidence="2 3">
    <name type="scientific">Ancylobacter novellus</name>
    <name type="common">Thiobacillus novellus</name>
    <dbReference type="NCBI Taxonomy" id="921"/>
    <lineage>
        <taxon>Bacteria</taxon>
        <taxon>Pseudomonadati</taxon>
        <taxon>Pseudomonadota</taxon>
        <taxon>Alphaproteobacteria</taxon>
        <taxon>Hyphomicrobiales</taxon>
        <taxon>Xanthobacteraceae</taxon>
        <taxon>Ancylobacter</taxon>
    </lineage>
</organism>
<accession>A0A2W5KNU4</accession>
<evidence type="ECO:0000313" key="3">
    <source>
        <dbReference type="Proteomes" id="UP000249577"/>
    </source>
</evidence>
<dbReference type="PANTHER" id="PTHR36558">
    <property type="entry name" value="GLR1098 PROTEIN"/>
    <property type="match status" value="1"/>
</dbReference>
<dbReference type="AlphaFoldDB" id="A0A2W5KNU4"/>
<comment type="caution">
    <text evidence="2">The sequence shown here is derived from an EMBL/GenBank/DDBJ whole genome shotgun (WGS) entry which is preliminary data.</text>
</comment>
<dbReference type="InterPro" id="IPR008538">
    <property type="entry name" value="Uma2"/>
</dbReference>
<name>A0A2W5KNU4_ANCNO</name>
<dbReference type="PANTHER" id="PTHR36558:SF1">
    <property type="entry name" value="RESTRICTION ENDONUCLEASE DOMAIN-CONTAINING PROTEIN-RELATED"/>
    <property type="match status" value="1"/>
</dbReference>
<reference evidence="2 3" key="1">
    <citation type="submission" date="2017-08" db="EMBL/GenBank/DDBJ databases">
        <title>Infants hospitalized years apart are colonized by the same room-sourced microbial strains.</title>
        <authorList>
            <person name="Brooks B."/>
            <person name="Olm M.R."/>
            <person name="Firek B.A."/>
            <person name="Baker R."/>
            <person name="Thomas B.C."/>
            <person name="Morowitz M.J."/>
            <person name="Banfield J.F."/>
        </authorList>
    </citation>
    <scope>NUCLEOTIDE SEQUENCE [LARGE SCALE GENOMIC DNA]</scope>
    <source>
        <strain evidence="2">S2_005_003_R2_43</strain>
    </source>
</reference>
<dbReference type="Proteomes" id="UP000249577">
    <property type="component" value="Unassembled WGS sequence"/>
</dbReference>
<gene>
    <name evidence="2" type="ORF">DI565_07050</name>
</gene>
<dbReference type="InterPro" id="IPR012296">
    <property type="entry name" value="Nuclease_put_TT1808"/>
</dbReference>
<dbReference type="CDD" id="cd06260">
    <property type="entry name" value="DUF820-like"/>
    <property type="match status" value="1"/>
</dbReference>
<dbReference type="SUPFAM" id="SSF52980">
    <property type="entry name" value="Restriction endonuclease-like"/>
    <property type="match status" value="1"/>
</dbReference>
<protein>
    <recommendedName>
        <fullName evidence="1">Putative restriction endonuclease domain-containing protein</fullName>
    </recommendedName>
</protein>
<dbReference type="Pfam" id="PF05685">
    <property type="entry name" value="Uma2"/>
    <property type="match status" value="1"/>
</dbReference>
<sequence>MGVAERLVQPGTFDVDAFMAFLESRPEKEKWQLVDGVAQRIVTPPLLAHQALAAELSFALNLALRERRPDLLAYCEAGVRLPNRRDFQPEPDVLVLPRQAPAGHWSDRFLLVAEILSPSNDREKIDRKVELYCEGPENLHVLVVSQDAVKIVHRARSAGWRPEELGEEDMLLIPEFGLDVAVADLYRGVDVARRD</sequence>
<evidence type="ECO:0000259" key="1">
    <source>
        <dbReference type="Pfam" id="PF05685"/>
    </source>
</evidence>
<feature type="domain" description="Putative restriction endonuclease" evidence="1">
    <location>
        <begin position="23"/>
        <end position="176"/>
    </location>
</feature>
<proteinExistence type="predicted"/>
<dbReference type="Gene3D" id="3.90.1570.10">
    <property type="entry name" value="tt1808, chain A"/>
    <property type="match status" value="1"/>
</dbReference>
<dbReference type="InterPro" id="IPR011335">
    <property type="entry name" value="Restrct_endonuc-II-like"/>
</dbReference>
<dbReference type="EMBL" id="QFPN01000003">
    <property type="protein sequence ID" value="PZQ17128.1"/>
    <property type="molecule type" value="Genomic_DNA"/>
</dbReference>
<evidence type="ECO:0000313" key="2">
    <source>
        <dbReference type="EMBL" id="PZQ17128.1"/>
    </source>
</evidence>